<keyword evidence="7 11" id="KW-0238">DNA-binding</keyword>
<dbReference type="PROSITE" id="PS50110">
    <property type="entry name" value="RESPONSE_REGULATORY"/>
    <property type="match status" value="1"/>
</dbReference>
<evidence type="ECO:0000256" key="4">
    <source>
        <dbReference type="ARBA" id="ARBA00022553"/>
    </source>
</evidence>
<dbReference type="GO" id="GO:0000156">
    <property type="term" value="F:phosphorelay response regulator activity"/>
    <property type="evidence" value="ECO:0007669"/>
    <property type="project" value="TreeGrafter"/>
</dbReference>
<evidence type="ECO:0000256" key="5">
    <source>
        <dbReference type="ARBA" id="ARBA00023012"/>
    </source>
</evidence>
<protein>
    <recommendedName>
        <fullName evidence="2">Stage 0 sporulation protein A homolog</fullName>
    </recommendedName>
</protein>
<dbReference type="InterPro" id="IPR001789">
    <property type="entry name" value="Sig_transdc_resp-reg_receiver"/>
</dbReference>
<dbReference type="InterPro" id="IPR039420">
    <property type="entry name" value="WalR-like"/>
</dbReference>
<dbReference type="GO" id="GO:0000987">
    <property type="term" value="F:cis-regulatory region sequence-specific DNA binding"/>
    <property type="evidence" value="ECO:0007669"/>
    <property type="project" value="UniProtKB-ARBA"/>
</dbReference>
<comment type="caution">
    <text evidence="14">The sequence shown here is derived from an EMBL/GenBank/DDBJ whole genome shotgun (WGS) entry which is preliminary data.</text>
</comment>
<dbReference type="InterPro" id="IPR011006">
    <property type="entry name" value="CheY-like_superfamily"/>
</dbReference>
<proteinExistence type="predicted"/>
<evidence type="ECO:0000256" key="7">
    <source>
        <dbReference type="ARBA" id="ARBA00023125"/>
    </source>
</evidence>
<evidence type="ECO:0000256" key="3">
    <source>
        <dbReference type="ARBA" id="ARBA00022490"/>
    </source>
</evidence>
<accession>A0A0L6VYJ0</accession>
<evidence type="ECO:0000313" key="15">
    <source>
        <dbReference type="Proteomes" id="UP000037175"/>
    </source>
</evidence>
<dbReference type="SMART" id="SM00448">
    <property type="entry name" value="REC"/>
    <property type="match status" value="1"/>
</dbReference>
<dbReference type="SUPFAM" id="SSF52172">
    <property type="entry name" value="CheY-like"/>
    <property type="match status" value="1"/>
</dbReference>
<gene>
    <name evidence="14" type="ORF">Tfer_3250</name>
</gene>
<organism evidence="14 15">
    <name type="scientific">Thermincola ferriacetica</name>
    <dbReference type="NCBI Taxonomy" id="281456"/>
    <lineage>
        <taxon>Bacteria</taxon>
        <taxon>Bacillati</taxon>
        <taxon>Bacillota</taxon>
        <taxon>Clostridia</taxon>
        <taxon>Eubacteriales</taxon>
        <taxon>Thermincolaceae</taxon>
        <taxon>Thermincola</taxon>
    </lineage>
</organism>
<keyword evidence="4 10" id="KW-0597">Phosphoprotein</keyword>
<keyword evidence="8" id="KW-0804">Transcription</keyword>
<evidence type="ECO:0000259" key="13">
    <source>
        <dbReference type="PROSITE" id="PS51755"/>
    </source>
</evidence>
<evidence type="ECO:0000256" key="8">
    <source>
        <dbReference type="ARBA" id="ARBA00023163"/>
    </source>
</evidence>
<dbReference type="FunFam" id="1.10.10.10:FF:000018">
    <property type="entry name" value="DNA-binding response regulator ResD"/>
    <property type="match status" value="1"/>
</dbReference>
<dbReference type="PATRIC" id="fig|281456.6.peg.3430"/>
<dbReference type="GO" id="GO:0032993">
    <property type="term" value="C:protein-DNA complex"/>
    <property type="evidence" value="ECO:0007669"/>
    <property type="project" value="TreeGrafter"/>
</dbReference>
<comment type="function">
    <text evidence="9">May play the central regulatory role in sporulation. It may be an element of the effector pathway responsible for the activation of sporulation genes in response to nutritional stress. Spo0A may act in concert with spo0H (a sigma factor) to control the expression of some genes that are critical to the sporulation process.</text>
</comment>
<dbReference type="Gene3D" id="6.10.250.690">
    <property type="match status" value="1"/>
</dbReference>
<keyword evidence="5" id="KW-0902">Two-component regulatory system</keyword>
<evidence type="ECO:0000259" key="12">
    <source>
        <dbReference type="PROSITE" id="PS50110"/>
    </source>
</evidence>
<dbReference type="PANTHER" id="PTHR48111:SF40">
    <property type="entry name" value="PHOSPHATE REGULON TRANSCRIPTIONAL REGULATORY PROTEIN PHOB"/>
    <property type="match status" value="1"/>
</dbReference>
<evidence type="ECO:0000313" key="14">
    <source>
        <dbReference type="EMBL" id="KNZ68223.1"/>
    </source>
</evidence>
<evidence type="ECO:0000256" key="2">
    <source>
        <dbReference type="ARBA" id="ARBA00018672"/>
    </source>
</evidence>
<dbReference type="PROSITE" id="PS51755">
    <property type="entry name" value="OMPR_PHOB"/>
    <property type="match status" value="1"/>
</dbReference>
<evidence type="ECO:0000256" key="1">
    <source>
        <dbReference type="ARBA" id="ARBA00004496"/>
    </source>
</evidence>
<dbReference type="Proteomes" id="UP000037175">
    <property type="component" value="Unassembled WGS sequence"/>
</dbReference>
<dbReference type="Gene3D" id="3.40.50.2300">
    <property type="match status" value="1"/>
</dbReference>
<dbReference type="GO" id="GO:0045893">
    <property type="term" value="P:positive regulation of DNA-templated transcription"/>
    <property type="evidence" value="ECO:0007669"/>
    <property type="project" value="UniProtKB-ARBA"/>
</dbReference>
<dbReference type="EMBL" id="LGTE01000043">
    <property type="protein sequence ID" value="KNZ68223.1"/>
    <property type="molecule type" value="Genomic_DNA"/>
</dbReference>
<dbReference type="InterPro" id="IPR001867">
    <property type="entry name" value="OmpR/PhoB-type_DNA-bd"/>
</dbReference>
<feature type="DNA-binding region" description="OmpR/PhoB-type" evidence="11">
    <location>
        <begin position="130"/>
        <end position="229"/>
    </location>
</feature>
<dbReference type="CDD" id="cd00383">
    <property type="entry name" value="trans_reg_C"/>
    <property type="match status" value="1"/>
</dbReference>
<sequence length="231" mass="26720">MNNHKVLVVDDEPKILKILEHTLKKERFQVITAQNGMEAVELAAKVSPDLVLLDLMLPDIDGFEVCRRIKSRSDIPIIVLSAKDDEVDKIVGFKLGIDDYQTKPFSPTELVLRIRAVLRRSKGCKEAANDGILTYKDIEINQRTRQVRVYGRNVNLTVKEFDLLWLLASYPNQVFSRMQLLEKIWDSSYYGDENTVTVHIRRLREKIENDPADPEFIKTIWGIGYKFEAEQ</sequence>
<dbReference type="GO" id="GO:0042802">
    <property type="term" value="F:identical protein binding"/>
    <property type="evidence" value="ECO:0007669"/>
    <property type="project" value="UniProtKB-ARBA"/>
</dbReference>
<keyword evidence="15" id="KW-1185">Reference proteome</keyword>
<evidence type="ECO:0000256" key="6">
    <source>
        <dbReference type="ARBA" id="ARBA00023015"/>
    </source>
</evidence>
<evidence type="ECO:0000256" key="9">
    <source>
        <dbReference type="ARBA" id="ARBA00024867"/>
    </source>
</evidence>
<dbReference type="AlphaFoldDB" id="A0A0L6VYJ0"/>
<evidence type="ECO:0000256" key="10">
    <source>
        <dbReference type="PROSITE-ProRule" id="PRU00169"/>
    </source>
</evidence>
<dbReference type="FunFam" id="3.40.50.2300:FF:000021">
    <property type="entry name" value="Two-component system response regulator KdpE"/>
    <property type="match status" value="1"/>
</dbReference>
<dbReference type="PANTHER" id="PTHR48111">
    <property type="entry name" value="REGULATOR OF RPOS"/>
    <property type="match status" value="1"/>
</dbReference>
<comment type="subcellular location">
    <subcellularLocation>
        <location evidence="1">Cytoplasm</location>
    </subcellularLocation>
</comment>
<dbReference type="Gene3D" id="1.10.10.10">
    <property type="entry name" value="Winged helix-like DNA-binding domain superfamily/Winged helix DNA-binding domain"/>
    <property type="match status" value="1"/>
</dbReference>
<feature type="domain" description="Response regulatory" evidence="12">
    <location>
        <begin position="5"/>
        <end position="118"/>
    </location>
</feature>
<evidence type="ECO:0000256" key="11">
    <source>
        <dbReference type="PROSITE-ProRule" id="PRU01091"/>
    </source>
</evidence>
<dbReference type="Pfam" id="PF00486">
    <property type="entry name" value="Trans_reg_C"/>
    <property type="match status" value="1"/>
</dbReference>
<feature type="domain" description="OmpR/PhoB-type" evidence="13">
    <location>
        <begin position="130"/>
        <end position="229"/>
    </location>
</feature>
<dbReference type="GO" id="GO:0005829">
    <property type="term" value="C:cytosol"/>
    <property type="evidence" value="ECO:0007669"/>
    <property type="project" value="TreeGrafter"/>
</dbReference>
<reference evidence="15" key="1">
    <citation type="submission" date="2015-07" db="EMBL/GenBank/DDBJ databases">
        <title>Complete Genome of Thermincola ferriacetica strain Z-0001T.</title>
        <authorList>
            <person name="Lusk B."/>
            <person name="Badalamenti J.P."/>
            <person name="Parameswaran P."/>
            <person name="Bond D.R."/>
            <person name="Torres C.I."/>
        </authorList>
    </citation>
    <scope>NUCLEOTIDE SEQUENCE [LARGE SCALE GENOMIC DNA]</scope>
    <source>
        <strain evidence="15">Z-0001</strain>
    </source>
</reference>
<feature type="modified residue" description="4-aspartylphosphate" evidence="10">
    <location>
        <position position="54"/>
    </location>
</feature>
<dbReference type="Pfam" id="PF00072">
    <property type="entry name" value="Response_reg"/>
    <property type="match status" value="1"/>
</dbReference>
<dbReference type="InterPro" id="IPR036388">
    <property type="entry name" value="WH-like_DNA-bd_sf"/>
</dbReference>
<dbReference type="SMART" id="SM00862">
    <property type="entry name" value="Trans_reg_C"/>
    <property type="match status" value="1"/>
</dbReference>
<dbReference type="RefSeq" id="WP_013121220.1">
    <property type="nucleotide sequence ID" value="NZ_LGTE01000043.1"/>
</dbReference>
<name>A0A0L6VYJ0_9FIRM</name>
<keyword evidence="3" id="KW-0963">Cytoplasm</keyword>
<keyword evidence="6" id="KW-0805">Transcription regulation</keyword>